<dbReference type="WBParaSite" id="SSLN_0000220501-mRNA-1">
    <property type="protein sequence ID" value="SSLN_0000220501-mRNA-1"/>
    <property type="gene ID" value="SSLN_0000220501"/>
</dbReference>
<dbReference type="AlphaFoldDB" id="A0A183SD37"/>
<organism evidence="4">
    <name type="scientific">Schistocephalus solidus</name>
    <name type="common">Tapeworm</name>
    <dbReference type="NCBI Taxonomy" id="70667"/>
    <lineage>
        <taxon>Eukaryota</taxon>
        <taxon>Metazoa</taxon>
        <taxon>Spiralia</taxon>
        <taxon>Lophotrochozoa</taxon>
        <taxon>Platyhelminthes</taxon>
        <taxon>Cestoda</taxon>
        <taxon>Eucestoda</taxon>
        <taxon>Diphyllobothriidea</taxon>
        <taxon>Diphyllobothriidae</taxon>
        <taxon>Schistocephalus</taxon>
    </lineage>
</organism>
<evidence type="ECO:0000256" key="1">
    <source>
        <dbReference type="SAM" id="SignalP"/>
    </source>
</evidence>
<feature type="signal peptide" evidence="1">
    <location>
        <begin position="1"/>
        <end position="16"/>
    </location>
</feature>
<evidence type="ECO:0000313" key="3">
    <source>
        <dbReference type="Proteomes" id="UP000275846"/>
    </source>
</evidence>
<name>A0A183SD37_SCHSO</name>
<dbReference type="PANTHER" id="PTHR47027:SF26">
    <property type="entry name" value="REVERSE TRANSCRIPTASE DOMAIN-CONTAINING PROTEIN"/>
    <property type="match status" value="1"/>
</dbReference>
<reference evidence="2 3" key="2">
    <citation type="submission" date="2018-11" db="EMBL/GenBank/DDBJ databases">
        <authorList>
            <consortium name="Pathogen Informatics"/>
        </authorList>
    </citation>
    <scope>NUCLEOTIDE SEQUENCE [LARGE SCALE GENOMIC DNA]</scope>
    <source>
        <strain evidence="2 3">NST_G2</strain>
    </source>
</reference>
<dbReference type="PANTHER" id="PTHR47027">
    <property type="entry name" value="REVERSE TRANSCRIPTASE DOMAIN-CONTAINING PROTEIN"/>
    <property type="match status" value="1"/>
</dbReference>
<dbReference type="EMBL" id="UYSU01032178">
    <property type="protein sequence ID" value="VDL88520.1"/>
    <property type="molecule type" value="Genomic_DNA"/>
</dbReference>
<evidence type="ECO:0000313" key="2">
    <source>
        <dbReference type="EMBL" id="VDL88520.1"/>
    </source>
</evidence>
<gene>
    <name evidence="2" type="ORF">SSLN_LOCUS2135</name>
</gene>
<feature type="chain" id="PRO_5043141102" evidence="1">
    <location>
        <begin position="17"/>
        <end position="349"/>
    </location>
</feature>
<protein>
    <submittedName>
        <fullName evidence="2 4">Uncharacterized protein</fullName>
    </submittedName>
</protein>
<keyword evidence="3" id="KW-1185">Reference proteome</keyword>
<proteinExistence type="predicted"/>
<dbReference type="Proteomes" id="UP000275846">
    <property type="component" value="Unassembled WGS sequence"/>
</dbReference>
<accession>A0A183SD37</accession>
<evidence type="ECO:0000313" key="4">
    <source>
        <dbReference type="WBParaSite" id="SSLN_0000220501-mRNA-1"/>
    </source>
</evidence>
<keyword evidence="1" id="KW-0732">Signal</keyword>
<sequence length="349" mass="38430">MYKAFVLTTLLYGVKTWTVYLNQARNLNHFHLICLHRILKLRWQDRIPDTEVLERTGIHAMLTQVQLRWSGYLVRMDDERLSHSESNATALERLPDEILELFQGEDCAERQTLIQRVRVEGLRIVVNNSNMNPSPDSNETLSGSLVAPAGGTGSGLSCGHEVTTHRLSPYARPTAVLTNAGAKQIITLKQLPQRQRPSILRRVSGVSPIVVDSGPNKAQSQPIYISTSPVLSKAFSCLQNTSMICATSFSALTWHDFDFVALEFDRRLVVFASVVATVTPDIAVLNDVAVAASPHAVIDDNRFWGLDENLHTKAHESTVSGLEIVSLGATGLASANHSAQTIAPQLFKN</sequence>
<dbReference type="OrthoDB" id="425014at2759"/>
<reference evidence="4" key="1">
    <citation type="submission" date="2016-06" db="UniProtKB">
        <authorList>
            <consortium name="WormBaseParasite"/>
        </authorList>
    </citation>
    <scope>IDENTIFICATION</scope>
</reference>